<protein>
    <submittedName>
        <fullName evidence="2">Uncharacterized protein</fullName>
    </submittedName>
</protein>
<keyword evidence="3" id="KW-1185">Reference proteome</keyword>
<dbReference type="Proteomes" id="UP000297452">
    <property type="component" value="Unassembled WGS sequence"/>
</dbReference>
<evidence type="ECO:0000313" key="2">
    <source>
        <dbReference type="EMBL" id="TGO53266.1"/>
    </source>
</evidence>
<sequence length="258" mass="29420">MPLLDRLRHSLKARVKRRCQGLNESNIFGDGKTSTGEVQERTRASCENARPSEARTPECLSPYPYETLDDVNDDVDNDDNSEEGCFTDFSSENSIETTVSDQCVSDSKQINDHVRLDGDSRTSAKDLEVFGYPLERVKARNSCSSLGWKMQDQVGLQMREDVEKSTPSSGPRNLHSEENFDANTSMRMDIFQPLLKLQEAQIPHRQQNHQRLMVPRPRYIPSENPHRQIGFYNGVFFNSVSKNLDFKDNVEESDIKGI</sequence>
<name>A0A4Z1HVZ9_9HELO</name>
<evidence type="ECO:0000313" key="3">
    <source>
        <dbReference type="Proteomes" id="UP000297452"/>
    </source>
</evidence>
<organism evidence="2 3">
    <name type="scientific">Botryotinia narcissicola</name>
    <dbReference type="NCBI Taxonomy" id="278944"/>
    <lineage>
        <taxon>Eukaryota</taxon>
        <taxon>Fungi</taxon>
        <taxon>Dikarya</taxon>
        <taxon>Ascomycota</taxon>
        <taxon>Pezizomycotina</taxon>
        <taxon>Leotiomycetes</taxon>
        <taxon>Helotiales</taxon>
        <taxon>Sclerotiniaceae</taxon>
        <taxon>Botryotinia</taxon>
    </lineage>
</organism>
<evidence type="ECO:0000256" key="1">
    <source>
        <dbReference type="SAM" id="MobiDB-lite"/>
    </source>
</evidence>
<reference evidence="2 3" key="1">
    <citation type="submission" date="2017-12" db="EMBL/GenBank/DDBJ databases">
        <title>Comparative genomics of Botrytis spp.</title>
        <authorList>
            <person name="Valero-Jimenez C.A."/>
            <person name="Tapia P."/>
            <person name="Veloso J."/>
            <person name="Silva-Moreno E."/>
            <person name="Staats M."/>
            <person name="Valdes J.H."/>
            <person name="Van Kan J.A.L."/>
        </authorList>
    </citation>
    <scope>NUCLEOTIDE SEQUENCE [LARGE SCALE GENOMIC DNA]</scope>
    <source>
        <strain evidence="2 3">MUCL2120</strain>
    </source>
</reference>
<comment type="caution">
    <text evidence="2">The sequence shown here is derived from an EMBL/GenBank/DDBJ whole genome shotgun (WGS) entry which is preliminary data.</text>
</comment>
<feature type="region of interest" description="Disordered" evidence="1">
    <location>
        <begin position="160"/>
        <end position="180"/>
    </location>
</feature>
<dbReference type="EMBL" id="PQXJ01000300">
    <property type="protein sequence ID" value="TGO53266.1"/>
    <property type="molecule type" value="Genomic_DNA"/>
</dbReference>
<proteinExistence type="predicted"/>
<dbReference type="OrthoDB" id="3540603at2759"/>
<gene>
    <name evidence="2" type="ORF">BOTNAR_0300g00130</name>
</gene>
<accession>A0A4Z1HVZ9</accession>
<dbReference type="AlphaFoldDB" id="A0A4Z1HVZ9"/>